<organism evidence="1 2">
    <name type="scientific">Paraglaciecola psychrophila 170</name>
    <dbReference type="NCBI Taxonomy" id="1129794"/>
    <lineage>
        <taxon>Bacteria</taxon>
        <taxon>Pseudomonadati</taxon>
        <taxon>Pseudomonadota</taxon>
        <taxon>Gammaproteobacteria</taxon>
        <taxon>Alteromonadales</taxon>
        <taxon>Alteromonadaceae</taxon>
        <taxon>Paraglaciecola</taxon>
    </lineage>
</organism>
<keyword evidence="2" id="KW-1185">Reference proteome</keyword>
<dbReference type="RefSeq" id="WP_007640998.1">
    <property type="nucleotide sequence ID" value="NC_020514.1"/>
</dbReference>
<evidence type="ECO:0000313" key="1">
    <source>
        <dbReference type="EMBL" id="AGH46504.1"/>
    </source>
</evidence>
<gene>
    <name evidence="1" type="ORF">C427_4402</name>
</gene>
<dbReference type="STRING" id="1129794.C427_4402"/>
<proteinExistence type="predicted"/>
<sequence>MNKFWRILGFGKTLSKKSRYHRKPDWQAKRLELANVAEKIPNGSNITIGSISATAHATLAAIVNNKSLWTSTSCNLLLAASYRI</sequence>
<dbReference type="EMBL" id="CP003837">
    <property type="protein sequence ID" value="AGH46504.1"/>
    <property type="molecule type" value="Genomic_DNA"/>
</dbReference>
<dbReference type="KEGG" id="gps:C427_4402"/>
<name>K7AEU4_9ALTE</name>
<dbReference type="HOGENOM" id="CLU_2524546_0_0_6"/>
<accession>K7AEU4</accession>
<evidence type="ECO:0000313" key="2">
    <source>
        <dbReference type="Proteomes" id="UP000011864"/>
    </source>
</evidence>
<dbReference type="Proteomes" id="UP000011864">
    <property type="component" value="Chromosome"/>
</dbReference>
<dbReference type="AlphaFoldDB" id="K7AEU4"/>
<protein>
    <submittedName>
        <fullName evidence="1">Uncharacterized protein</fullName>
    </submittedName>
</protein>
<reference evidence="1 2" key="1">
    <citation type="journal article" date="2013" name="Genome Announc.">
        <title>Complete Genome Sequence of Glaciecola psychrophila Strain 170T.</title>
        <authorList>
            <person name="Yin J."/>
            <person name="Chen J."/>
            <person name="Liu G."/>
            <person name="Yu Y."/>
            <person name="Song L."/>
            <person name="Wang X."/>
            <person name="Qu X."/>
        </authorList>
    </citation>
    <scope>NUCLEOTIDE SEQUENCE [LARGE SCALE GENOMIC DNA]</scope>
    <source>
        <strain evidence="1 2">170</strain>
    </source>
</reference>